<feature type="transmembrane region" description="Helical" evidence="7">
    <location>
        <begin position="320"/>
        <end position="343"/>
    </location>
</feature>
<feature type="domain" description="MacB-like periplasmic core" evidence="9">
    <location>
        <begin position="25"/>
        <end position="245"/>
    </location>
</feature>
<dbReference type="Pfam" id="PF02687">
    <property type="entry name" value="FtsX"/>
    <property type="match status" value="1"/>
</dbReference>
<dbReference type="GO" id="GO:0098797">
    <property type="term" value="C:plasma membrane protein complex"/>
    <property type="evidence" value="ECO:0007669"/>
    <property type="project" value="TreeGrafter"/>
</dbReference>
<evidence type="ECO:0000256" key="6">
    <source>
        <dbReference type="ARBA" id="ARBA00023136"/>
    </source>
</evidence>
<evidence type="ECO:0000256" key="3">
    <source>
        <dbReference type="ARBA" id="ARBA00022475"/>
    </source>
</evidence>
<evidence type="ECO:0000259" key="8">
    <source>
        <dbReference type="Pfam" id="PF02687"/>
    </source>
</evidence>
<sequence length="400" mass="44252">MSFPFYIAKRYLLSKSSNNAINFITIIAAVGVIIGSASLFIVLSGFAGLKDFSVQFTSFIDPDLKAIPKQGKSFIFSEDLKNKINNIQGIASYSKIIEERAVLNFQDKNLIVTLKGVDEHYPQSTIDSLSIVGQWFERGTDQIVAGSGVSNNLSFGVFDYGKTIKVSVPKPGKGLPSSVNSIFKSVNVVNSGIFVVNEDLDNSMVYANLETAQYLLNYNQNQVSGIEFLLKDIENIEAVQEELERTLEGAFVLKTREQLNDALYKMLNTENLAVYLIFTLVLIIALFNVIGSIIMMILDKKKNLNTLYNVGATVKDIRKIFFLQGSLMSVLGGTIGLFLGYLVVVLQQQFSLLMITANFPYPVSIHLENIFIVFITITILGVLASKLASSRITKRLIVEA</sequence>
<evidence type="ECO:0000313" key="10">
    <source>
        <dbReference type="EMBL" id="XBG61039.1"/>
    </source>
</evidence>
<dbReference type="EMBL" id="CP157199">
    <property type="protein sequence ID" value="XBG61039.1"/>
    <property type="molecule type" value="Genomic_DNA"/>
</dbReference>
<keyword evidence="4 7" id="KW-0812">Transmembrane</keyword>
<dbReference type="Pfam" id="PF12704">
    <property type="entry name" value="MacB_PCD"/>
    <property type="match status" value="1"/>
</dbReference>
<name>A0AAU7BRT7_9FLAO</name>
<proteinExistence type="inferred from homology"/>
<evidence type="ECO:0000259" key="9">
    <source>
        <dbReference type="Pfam" id="PF12704"/>
    </source>
</evidence>
<keyword evidence="6 7" id="KW-0472">Membrane</keyword>
<evidence type="ECO:0000256" key="5">
    <source>
        <dbReference type="ARBA" id="ARBA00022989"/>
    </source>
</evidence>
<evidence type="ECO:0000256" key="1">
    <source>
        <dbReference type="ARBA" id="ARBA00004651"/>
    </source>
</evidence>
<dbReference type="GO" id="GO:0044874">
    <property type="term" value="P:lipoprotein localization to outer membrane"/>
    <property type="evidence" value="ECO:0007669"/>
    <property type="project" value="TreeGrafter"/>
</dbReference>
<evidence type="ECO:0000256" key="4">
    <source>
        <dbReference type="ARBA" id="ARBA00022692"/>
    </source>
</evidence>
<accession>A0AAU7BRT7</accession>
<dbReference type="RefSeq" id="WP_347923275.1">
    <property type="nucleotide sequence ID" value="NZ_CP157199.1"/>
</dbReference>
<evidence type="ECO:0000256" key="2">
    <source>
        <dbReference type="ARBA" id="ARBA00005236"/>
    </source>
</evidence>
<comment type="similarity">
    <text evidence="2">Belongs to the ABC-4 integral membrane protein family. LolC/E subfamily.</text>
</comment>
<dbReference type="InterPro" id="IPR025857">
    <property type="entry name" value="MacB_PCD"/>
</dbReference>
<evidence type="ECO:0000256" key="7">
    <source>
        <dbReference type="SAM" id="Phobius"/>
    </source>
</evidence>
<keyword evidence="3" id="KW-1003">Cell membrane</keyword>
<keyword evidence="5 7" id="KW-1133">Transmembrane helix</keyword>
<organism evidence="10">
    <name type="scientific">Pontimicrobium sp. SW4</name>
    <dbReference type="NCBI Taxonomy" id="3153519"/>
    <lineage>
        <taxon>Bacteria</taxon>
        <taxon>Pseudomonadati</taxon>
        <taxon>Bacteroidota</taxon>
        <taxon>Flavobacteriia</taxon>
        <taxon>Flavobacteriales</taxon>
        <taxon>Flavobacteriaceae</taxon>
        <taxon>Pontimicrobium</taxon>
    </lineage>
</organism>
<dbReference type="PANTHER" id="PTHR30489:SF0">
    <property type="entry name" value="LIPOPROTEIN-RELEASING SYSTEM TRANSMEMBRANE PROTEIN LOLE"/>
    <property type="match status" value="1"/>
</dbReference>
<gene>
    <name evidence="10" type="ORF">ABGB03_14350</name>
</gene>
<comment type="subcellular location">
    <subcellularLocation>
        <location evidence="1">Cell membrane</location>
        <topology evidence="1">Multi-pass membrane protein</topology>
    </subcellularLocation>
</comment>
<dbReference type="PANTHER" id="PTHR30489">
    <property type="entry name" value="LIPOPROTEIN-RELEASING SYSTEM TRANSMEMBRANE PROTEIN LOLE"/>
    <property type="match status" value="1"/>
</dbReference>
<feature type="domain" description="ABC3 transporter permease C-terminal" evidence="8">
    <location>
        <begin position="276"/>
        <end position="395"/>
    </location>
</feature>
<feature type="transmembrane region" description="Helical" evidence="7">
    <location>
        <begin position="363"/>
        <end position="385"/>
    </location>
</feature>
<dbReference type="InterPro" id="IPR003838">
    <property type="entry name" value="ABC3_permease_C"/>
</dbReference>
<dbReference type="InterPro" id="IPR051447">
    <property type="entry name" value="Lipoprotein-release_system"/>
</dbReference>
<dbReference type="AlphaFoldDB" id="A0AAU7BRT7"/>
<protein>
    <submittedName>
        <fullName evidence="10">FtsX-like permease family protein</fullName>
    </submittedName>
</protein>
<reference evidence="10" key="1">
    <citation type="submission" date="2024-05" db="EMBL/GenBank/DDBJ databases">
        <title>Pontimicrobium maritimus sp. nov., isolated form sea water.</title>
        <authorList>
            <person name="Muhammad N."/>
            <person name="Vuong T.Q."/>
            <person name="Han H.L."/>
            <person name="Kim S.-G."/>
        </authorList>
    </citation>
    <scope>NUCLEOTIDE SEQUENCE</scope>
    <source>
        <strain evidence="10">SW4</strain>
    </source>
</reference>
<feature type="transmembrane region" description="Helical" evidence="7">
    <location>
        <begin position="272"/>
        <end position="299"/>
    </location>
</feature>
<feature type="transmembrane region" description="Helical" evidence="7">
    <location>
        <begin position="21"/>
        <end position="49"/>
    </location>
</feature>